<dbReference type="InterPro" id="IPR012340">
    <property type="entry name" value="NA-bd_OB-fold"/>
</dbReference>
<dbReference type="GO" id="GO:0015408">
    <property type="term" value="F:ABC-type ferric iron transporter activity"/>
    <property type="evidence" value="ECO:0007669"/>
    <property type="project" value="InterPro"/>
</dbReference>
<evidence type="ECO:0000256" key="6">
    <source>
        <dbReference type="ARBA" id="ARBA00023136"/>
    </source>
</evidence>
<evidence type="ECO:0000256" key="3">
    <source>
        <dbReference type="ARBA" id="ARBA00022475"/>
    </source>
</evidence>
<keyword evidence="2" id="KW-0813">Transport</keyword>
<dbReference type="GO" id="GO:0005524">
    <property type="term" value="F:ATP binding"/>
    <property type="evidence" value="ECO:0007669"/>
    <property type="project" value="UniProtKB-KW"/>
</dbReference>
<dbReference type="AlphaFoldDB" id="A0A1M5VKN7"/>
<evidence type="ECO:0000256" key="5">
    <source>
        <dbReference type="ARBA" id="ARBA00022840"/>
    </source>
</evidence>
<name>A0A1M5VKN7_9RHOB</name>
<evidence type="ECO:0000313" key="9">
    <source>
        <dbReference type="Proteomes" id="UP000184211"/>
    </source>
</evidence>
<dbReference type="CDD" id="cd03259">
    <property type="entry name" value="ABC_Carb_Solutes_like"/>
    <property type="match status" value="1"/>
</dbReference>
<gene>
    <name evidence="8" type="ORF">SAMN04488044_3209</name>
</gene>
<dbReference type="SMART" id="SM00382">
    <property type="entry name" value="AAA"/>
    <property type="match status" value="1"/>
</dbReference>
<evidence type="ECO:0000256" key="2">
    <source>
        <dbReference type="ARBA" id="ARBA00022448"/>
    </source>
</evidence>
<dbReference type="InterPro" id="IPR003593">
    <property type="entry name" value="AAA+_ATPase"/>
</dbReference>
<dbReference type="SUPFAM" id="SSF50331">
    <property type="entry name" value="MOP-like"/>
    <property type="match status" value="1"/>
</dbReference>
<dbReference type="InterPro" id="IPR027417">
    <property type="entry name" value="P-loop_NTPase"/>
</dbReference>
<organism evidence="8 9">
    <name type="scientific">Cognatishimia maritima</name>
    <dbReference type="NCBI Taxonomy" id="870908"/>
    <lineage>
        <taxon>Bacteria</taxon>
        <taxon>Pseudomonadati</taxon>
        <taxon>Pseudomonadota</taxon>
        <taxon>Alphaproteobacteria</taxon>
        <taxon>Rhodobacterales</taxon>
        <taxon>Paracoccaceae</taxon>
        <taxon>Cognatishimia</taxon>
    </lineage>
</organism>
<dbReference type="OrthoDB" id="9802264at2"/>
<reference evidence="9" key="1">
    <citation type="submission" date="2016-11" db="EMBL/GenBank/DDBJ databases">
        <authorList>
            <person name="Varghese N."/>
            <person name="Submissions S."/>
        </authorList>
    </citation>
    <scope>NUCLEOTIDE SEQUENCE [LARGE SCALE GENOMIC DNA]</scope>
    <source>
        <strain evidence="9">DSM 28223</strain>
    </source>
</reference>
<dbReference type="Proteomes" id="UP000184211">
    <property type="component" value="Unassembled WGS sequence"/>
</dbReference>
<dbReference type="Pfam" id="PF00005">
    <property type="entry name" value="ABC_tran"/>
    <property type="match status" value="1"/>
</dbReference>
<keyword evidence="9" id="KW-1185">Reference proteome</keyword>
<evidence type="ECO:0000256" key="4">
    <source>
        <dbReference type="ARBA" id="ARBA00022741"/>
    </source>
</evidence>
<dbReference type="InterPro" id="IPR013611">
    <property type="entry name" value="Transp-assoc_OB_typ2"/>
</dbReference>
<dbReference type="Pfam" id="PF08402">
    <property type="entry name" value="TOBE_2"/>
    <property type="match status" value="1"/>
</dbReference>
<keyword evidence="3" id="KW-1003">Cell membrane</keyword>
<dbReference type="RefSeq" id="WP_072794034.1">
    <property type="nucleotide sequence ID" value="NZ_FQWM01000008.1"/>
</dbReference>
<proteinExistence type="inferred from homology"/>
<dbReference type="Gene3D" id="2.40.50.100">
    <property type="match status" value="1"/>
</dbReference>
<dbReference type="PROSITE" id="PS50893">
    <property type="entry name" value="ABC_TRANSPORTER_2"/>
    <property type="match status" value="1"/>
</dbReference>
<dbReference type="InterPro" id="IPR015853">
    <property type="entry name" value="ABC_transpr_FbpC"/>
</dbReference>
<evidence type="ECO:0000313" key="8">
    <source>
        <dbReference type="EMBL" id="SHH75836.1"/>
    </source>
</evidence>
<dbReference type="GO" id="GO:0016887">
    <property type="term" value="F:ATP hydrolysis activity"/>
    <property type="evidence" value="ECO:0007669"/>
    <property type="project" value="InterPro"/>
</dbReference>
<dbReference type="Gene3D" id="2.40.50.140">
    <property type="entry name" value="Nucleic acid-binding proteins"/>
    <property type="match status" value="1"/>
</dbReference>
<evidence type="ECO:0000259" key="7">
    <source>
        <dbReference type="PROSITE" id="PS50893"/>
    </source>
</evidence>
<keyword evidence="6" id="KW-0472">Membrane</keyword>
<dbReference type="PANTHER" id="PTHR43875:SF14">
    <property type="entry name" value="ABC TRANSPORTER ATP-BINDING PROTEIN"/>
    <property type="match status" value="1"/>
</dbReference>
<protein>
    <submittedName>
        <fullName evidence="8">Glycerol transport system ATP-binding protein</fullName>
    </submittedName>
</protein>
<dbReference type="PANTHER" id="PTHR43875">
    <property type="entry name" value="MALTODEXTRIN IMPORT ATP-BINDING PROTEIN MSMX"/>
    <property type="match status" value="1"/>
</dbReference>
<dbReference type="InterPro" id="IPR003439">
    <property type="entry name" value="ABC_transporter-like_ATP-bd"/>
</dbReference>
<dbReference type="Gene3D" id="3.40.50.300">
    <property type="entry name" value="P-loop containing nucleotide triphosphate hydrolases"/>
    <property type="match status" value="1"/>
</dbReference>
<dbReference type="InterPro" id="IPR008995">
    <property type="entry name" value="Mo/tungstate-bd_C_term_dom"/>
</dbReference>
<dbReference type="GO" id="GO:0055052">
    <property type="term" value="C:ATP-binding cassette (ABC) transporter complex, substrate-binding subunit-containing"/>
    <property type="evidence" value="ECO:0007669"/>
    <property type="project" value="TreeGrafter"/>
</dbReference>
<dbReference type="STRING" id="870908.SAMN04488044_3209"/>
<dbReference type="SUPFAM" id="SSF52540">
    <property type="entry name" value="P-loop containing nucleoside triphosphate hydrolases"/>
    <property type="match status" value="1"/>
</dbReference>
<dbReference type="FunFam" id="3.40.50.300:FF:000042">
    <property type="entry name" value="Maltose/maltodextrin ABC transporter, ATP-binding protein"/>
    <property type="match status" value="1"/>
</dbReference>
<comment type="similarity">
    <text evidence="1">Belongs to the ABC transporter superfamily.</text>
</comment>
<dbReference type="InterPro" id="IPR047641">
    <property type="entry name" value="ABC_transpr_MalK/UgpC-like"/>
</dbReference>
<accession>A0A1M5VKN7</accession>
<keyword evidence="5 8" id="KW-0067">ATP-binding</keyword>
<keyword evidence="4" id="KW-0547">Nucleotide-binding</keyword>
<dbReference type="EMBL" id="FQWM01000008">
    <property type="protein sequence ID" value="SHH75836.1"/>
    <property type="molecule type" value="Genomic_DNA"/>
</dbReference>
<evidence type="ECO:0000256" key="1">
    <source>
        <dbReference type="ARBA" id="ARBA00005417"/>
    </source>
</evidence>
<feature type="domain" description="ABC transporter" evidence="7">
    <location>
        <begin position="4"/>
        <end position="241"/>
    </location>
</feature>
<sequence length="372" mass="40587">MAEIQLKNLRHSYYPNPKTDADYALKEVDLVWEEGLAYALLGPSGSGKTTMLNILSGLLSASEGQVLFDGRDVTTLEARDRNIAQVFQFPVIYETMTVEENLAFPLKTRKIPTAQIKERVHFIAAELGLTSLLKRKARGLSAEQKQRISLGRGLVREDVAAILLDEPLTVIDPAEKMALRRTLKAVQLHLGVKLIYVTHDQHEAMTLADRVVVMDDGEVVQVGSPEELFANPAHKFVGYFIGTPGMNFIDCQLAEDMLIVGQTRYKLDAVTAKKLAMQSGGLSFGIRPDFLTLGAEQPGFSIPGTVVRMENHGDEHIIAVDIGGSQMLARVEDSVCADVGDAVHLIPSGEAIRIFAGQHVVPLPQTTFGGSS</sequence>